<comment type="caution">
    <text evidence="2">The sequence shown here is derived from an EMBL/GenBank/DDBJ whole genome shotgun (WGS) entry which is preliminary data.</text>
</comment>
<dbReference type="Proteomes" id="UP001341840">
    <property type="component" value="Unassembled WGS sequence"/>
</dbReference>
<gene>
    <name evidence="2" type="ORF">PIB30_060711</name>
</gene>
<organism evidence="2 3">
    <name type="scientific">Stylosanthes scabra</name>
    <dbReference type="NCBI Taxonomy" id="79078"/>
    <lineage>
        <taxon>Eukaryota</taxon>
        <taxon>Viridiplantae</taxon>
        <taxon>Streptophyta</taxon>
        <taxon>Embryophyta</taxon>
        <taxon>Tracheophyta</taxon>
        <taxon>Spermatophyta</taxon>
        <taxon>Magnoliopsida</taxon>
        <taxon>eudicotyledons</taxon>
        <taxon>Gunneridae</taxon>
        <taxon>Pentapetalae</taxon>
        <taxon>rosids</taxon>
        <taxon>fabids</taxon>
        <taxon>Fabales</taxon>
        <taxon>Fabaceae</taxon>
        <taxon>Papilionoideae</taxon>
        <taxon>50 kb inversion clade</taxon>
        <taxon>dalbergioids sensu lato</taxon>
        <taxon>Dalbergieae</taxon>
        <taxon>Pterocarpus clade</taxon>
        <taxon>Stylosanthes</taxon>
    </lineage>
</organism>
<evidence type="ECO:0000256" key="1">
    <source>
        <dbReference type="SAM" id="MobiDB-lite"/>
    </source>
</evidence>
<evidence type="ECO:0000313" key="3">
    <source>
        <dbReference type="Proteomes" id="UP001341840"/>
    </source>
</evidence>
<evidence type="ECO:0000313" key="2">
    <source>
        <dbReference type="EMBL" id="MED6173566.1"/>
    </source>
</evidence>
<name>A0ABU6VJ23_9FABA</name>
<sequence>MDRETARDIANMQGKIDRVEDPINDRVLKRNFFKARVAINITQLLQTAGEEDSTRVTRNPGRTSDTNHRSKRSFSNHGSIGRSEEEVTSKKKLFKNFVLEVGSGGIVSSKAQAIVEEEGNWELLHEVSTLRRELIGPVESQGKET</sequence>
<reference evidence="2 3" key="1">
    <citation type="journal article" date="2023" name="Plants (Basel)">
        <title>Bridging the Gap: Combining Genomics and Transcriptomics Approaches to Understand Stylosanthes scabra, an Orphan Legume from the Brazilian Caatinga.</title>
        <authorList>
            <person name="Ferreira-Neto J.R.C."/>
            <person name="da Silva M.D."/>
            <person name="Binneck E."/>
            <person name="de Melo N.F."/>
            <person name="da Silva R.H."/>
            <person name="de Melo A.L.T.M."/>
            <person name="Pandolfi V."/>
            <person name="Bustamante F.O."/>
            <person name="Brasileiro-Vidal A.C."/>
            <person name="Benko-Iseppon A.M."/>
        </authorList>
    </citation>
    <scope>NUCLEOTIDE SEQUENCE [LARGE SCALE GENOMIC DNA]</scope>
    <source>
        <tissue evidence="2">Leaves</tissue>
    </source>
</reference>
<feature type="non-terminal residue" evidence="2">
    <location>
        <position position="145"/>
    </location>
</feature>
<proteinExistence type="predicted"/>
<accession>A0ABU6VJ23</accession>
<keyword evidence="3" id="KW-1185">Reference proteome</keyword>
<feature type="region of interest" description="Disordered" evidence="1">
    <location>
        <begin position="48"/>
        <end position="88"/>
    </location>
</feature>
<dbReference type="EMBL" id="JASCZI010151575">
    <property type="protein sequence ID" value="MED6173566.1"/>
    <property type="molecule type" value="Genomic_DNA"/>
</dbReference>
<protein>
    <submittedName>
        <fullName evidence="2">Uncharacterized protein</fullName>
    </submittedName>
</protein>